<dbReference type="KEGG" id="agi:FSB73_07605"/>
<keyword evidence="1" id="KW-0812">Transmembrane</keyword>
<protein>
    <submittedName>
        <fullName evidence="2">Uncharacterized protein</fullName>
    </submittedName>
</protein>
<evidence type="ECO:0000313" key="2">
    <source>
        <dbReference type="EMBL" id="QEC71553.1"/>
    </source>
</evidence>
<dbReference type="EMBL" id="CP042434">
    <property type="protein sequence ID" value="QEC71553.1"/>
    <property type="molecule type" value="Genomic_DNA"/>
</dbReference>
<sequence>MEPIFFILKKRSQLFFDKENNAEYMLTLLSIAGYLYIPHLLGKAFHLENSELPLPILILFTQFILFAPLLSLFFPAFVAKRNILPAYLPLAKYKLFLLDFISSIGRRASLSIVAMTIGFVYNFHAANPLALSIIILAGLNALLFTDAIVNIISFQKHRWWTLITLAVALNILPRWLQEDQTLLLSLQIFSLVILSYTVWTTYSVLLPKKRNKGTTIRPGNQQFTSLVFKEISRNAMAKKAVLLILIIKALLLFIRPYLTGKYTAGATLQPLDLLILSPLLIFTSIFNNSFGYFRNLYFNIWLFNDRPGQYLQAFGTLLMPLMVTDAIISLSYLLWFDLFSWQNIAFYFAATIYLMLIAIITSCLLPKKVEDQSLSSIKKGTSTWASILSMLPFILISVLHQSRAYLTLLISLAIALVALIVFMKTRGQRWQPSVTNALK</sequence>
<dbReference type="OrthoDB" id="942886at2"/>
<feature type="transmembrane region" description="Helical" evidence="1">
    <location>
        <begin position="405"/>
        <end position="423"/>
    </location>
</feature>
<keyword evidence="1" id="KW-1133">Transmembrane helix</keyword>
<evidence type="ECO:0000256" key="1">
    <source>
        <dbReference type="SAM" id="Phobius"/>
    </source>
</evidence>
<dbReference type="Proteomes" id="UP000321291">
    <property type="component" value="Chromosome"/>
</dbReference>
<feature type="transmembrane region" description="Helical" evidence="1">
    <location>
        <begin position="159"/>
        <end position="176"/>
    </location>
</feature>
<accession>A0A5B8VK47</accession>
<reference evidence="2 3" key="1">
    <citation type="journal article" date="2017" name="Int. J. Syst. Evol. Microbiol.">
        <title>Arachidicoccus ginsenosidivorans sp. nov., with ginsenoside-converting activity isolated from ginseng cultivating soil.</title>
        <authorList>
            <person name="Siddiqi M.Z."/>
            <person name="Aslam Z."/>
            <person name="Im W.T."/>
        </authorList>
    </citation>
    <scope>NUCLEOTIDE SEQUENCE [LARGE SCALE GENOMIC DNA]</scope>
    <source>
        <strain evidence="2 3">Gsoil 809</strain>
    </source>
</reference>
<feature type="transmembrane region" description="Helical" evidence="1">
    <location>
        <begin position="100"/>
        <end position="123"/>
    </location>
</feature>
<proteinExistence type="predicted"/>
<feature type="transmembrane region" description="Helical" evidence="1">
    <location>
        <begin position="381"/>
        <end position="399"/>
    </location>
</feature>
<gene>
    <name evidence="2" type="ORF">FSB73_07605</name>
</gene>
<feature type="transmembrane region" description="Helical" evidence="1">
    <location>
        <begin position="182"/>
        <end position="205"/>
    </location>
</feature>
<dbReference type="RefSeq" id="WP_146780931.1">
    <property type="nucleotide sequence ID" value="NZ_CP042434.1"/>
</dbReference>
<feature type="transmembrane region" description="Helical" evidence="1">
    <location>
        <begin position="21"/>
        <end position="37"/>
    </location>
</feature>
<feature type="transmembrane region" description="Helical" evidence="1">
    <location>
        <begin position="341"/>
        <end position="360"/>
    </location>
</feature>
<keyword evidence="3" id="KW-1185">Reference proteome</keyword>
<evidence type="ECO:0000313" key="3">
    <source>
        <dbReference type="Proteomes" id="UP000321291"/>
    </source>
</evidence>
<dbReference type="AlphaFoldDB" id="A0A5B8VK47"/>
<feature type="transmembrane region" description="Helical" evidence="1">
    <location>
        <begin position="273"/>
        <end position="293"/>
    </location>
</feature>
<feature type="transmembrane region" description="Helical" evidence="1">
    <location>
        <begin position="57"/>
        <end position="79"/>
    </location>
</feature>
<feature type="transmembrane region" description="Helical" evidence="1">
    <location>
        <begin position="129"/>
        <end position="152"/>
    </location>
</feature>
<keyword evidence="1" id="KW-0472">Membrane</keyword>
<feature type="transmembrane region" description="Helical" evidence="1">
    <location>
        <begin position="314"/>
        <end position="335"/>
    </location>
</feature>
<name>A0A5B8VK47_9BACT</name>
<feature type="transmembrane region" description="Helical" evidence="1">
    <location>
        <begin position="240"/>
        <end position="258"/>
    </location>
</feature>
<organism evidence="2 3">
    <name type="scientific">Arachidicoccus ginsenosidivorans</name>
    <dbReference type="NCBI Taxonomy" id="496057"/>
    <lineage>
        <taxon>Bacteria</taxon>
        <taxon>Pseudomonadati</taxon>
        <taxon>Bacteroidota</taxon>
        <taxon>Chitinophagia</taxon>
        <taxon>Chitinophagales</taxon>
        <taxon>Chitinophagaceae</taxon>
        <taxon>Arachidicoccus</taxon>
    </lineage>
</organism>